<reference evidence="2" key="1">
    <citation type="submission" date="2020-05" db="EMBL/GenBank/DDBJ databases">
        <title>Phylogenomic resolution of chytrid fungi.</title>
        <authorList>
            <person name="Stajich J.E."/>
            <person name="Amses K."/>
            <person name="Simmons R."/>
            <person name="Seto K."/>
            <person name="Myers J."/>
            <person name="Bonds A."/>
            <person name="Quandt C.A."/>
            <person name="Barry K."/>
            <person name="Liu P."/>
            <person name="Grigoriev I."/>
            <person name="Longcore J.E."/>
            <person name="James T.Y."/>
        </authorList>
    </citation>
    <scope>NUCLEOTIDE SEQUENCE</scope>
    <source>
        <strain evidence="2">JEL0318</strain>
    </source>
</reference>
<comment type="caution">
    <text evidence="2">The sequence shown here is derived from an EMBL/GenBank/DDBJ whole genome shotgun (WGS) entry which is preliminary data.</text>
</comment>
<evidence type="ECO:0000256" key="1">
    <source>
        <dbReference type="SAM" id="MobiDB-lite"/>
    </source>
</evidence>
<dbReference type="Proteomes" id="UP001212841">
    <property type="component" value="Unassembled WGS sequence"/>
</dbReference>
<sequence>MARPMNVYPHIKPSLHARPCIPSPSRHVQPFLTVTSARVSSPIPLTPTRTTSTSTPTPPTHQRAIRRIDTKKPGSKEKLESPFSPTPETAPDGSQLIYEGPLNSFLDKMRWANRLFYCAPLLQLYISPTIWEIATIAGISLLPALATQLISTLHITTIHRLPSTYSTTSTTKKNPDTLLISKQVLWPRLSRNPQTIRVQVPDLIYAPIFFRTWTTKLKDGKTPSMYINDKELKRTTYGTWLWDTVRNRELKYGMKVGEGQA</sequence>
<evidence type="ECO:0000313" key="2">
    <source>
        <dbReference type="EMBL" id="KAJ3039518.1"/>
    </source>
</evidence>
<proteinExistence type="predicted"/>
<keyword evidence="3" id="KW-1185">Reference proteome</keyword>
<organism evidence="2 3">
    <name type="scientific">Rhizophlyctis rosea</name>
    <dbReference type="NCBI Taxonomy" id="64517"/>
    <lineage>
        <taxon>Eukaryota</taxon>
        <taxon>Fungi</taxon>
        <taxon>Fungi incertae sedis</taxon>
        <taxon>Chytridiomycota</taxon>
        <taxon>Chytridiomycota incertae sedis</taxon>
        <taxon>Chytridiomycetes</taxon>
        <taxon>Rhizophlyctidales</taxon>
        <taxon>Rhizophlyctidaceae</taxon>
        <taxon>Rhizophlyctis</taxon>
    </lineage>
</organism>
<feature type="compositionally biased region" description="Low complexity" evidence="1">
    <location>
        <begin position="40"/>
        <end position="55"/>
    </location>
</feature>
<dbReference type="AlphaFoldDB" id="A0AAD5S326"/>
<protein>
    <submittedName>
        <fullName evidence="2">Uncharacterized protein</fullName>
    </submittedName>
</protein>
<evidence type="ECO:0000313" key="3">
    <source>
        <dbReference type="Proteomes" id="UP001212841"/>
    </source>
</evidence>
<gene>
    <name evidence="2" type="ORF">HK097_002804</name>
</gene>
<name>A0AAD5S326_9FUNG</name>
<accession>A0AAD5S326</accession>
<feature type="compositionally biased region" description="Basic and acidic residues" evidence="1">
    <location>
        <begin position="66"/>
        <end position="80"/>
    </location>
</feature>
<feature type="region of interest" description="Disordered" evidence="1">
    <location>
        <begin position="39"/>
        <end position="94"/>
    </location>
</feature>
<dbReference type="EMBL" id="JADGJD010001629">
    <property type="protein sequence ID" value="KAJ3039518.1"/>
    <property type="molecule type" value="Genomic_DNA"/>
</dbReference>